<keyword evidence="3" id="KW-1185">Reference proteome</keyword>
<feature type="region of interest" description="Disordered" evidence="1">
    <location>
        <begin position="283"/>
        <end position="326"/>
    </location>
</feature>
<proteinExistence type="predicted"/>
<dbReference type="EMBL" id="AVOT02087909">
    <property type="protein sequence ID" value="MBW0571300.1"/>
    <property type="molecule type" value="Genomic_DNA"/>
</dbReference>
<feature type="non-terminal residue" evidence="2">
    <location>
        <position position="1"/>
    </location>
</feature>
<gene>
    <name evidence="2" type="ORF">O181_111015</name>
</gene>
<reference evidence="2" key="1">
    <citation type="submission" date="2021-03" db="EMBL/GenBank/DDBJ databases">
        <title>Draft genome sequence of rust myrtle Austropuccinia psidii MF-1, a brazilian biotype.</title>
        <authorList>
            <person name="Quecine M.C."/>
            <person name="Pachon D.M.R."/>
            <person name="Bonatelli M.L."/>
            <person name="Correr F.H."/>
            <person name="Franceschini L.M."/>
            <person name="Leite T.F."/>
            <person name="Margarido G.R.A."/>
            <person name="Almeida C.A."/>
            <person name="Ferrarezi J.A."/>
            <person name="Labate C.A."/>
        </authorList>
    </citation>
    <scope>NUCLEOTIDE SEQUENCE</scope>
    <source>
        <strain evidence="2">MF-1</strain>
    </source>
</reference>
<dbReference type="AlphaFoldDB" id="A0A9Q3K1K6"/>
<sequence length="326" mass="37064">MASLHALTTSSHHLKDTSFLTLHVFRSYIISTWWLVPQEMDLCTCLHCITYTTNQPNRPVAGQLISLCNKRKHKENDYVNPPLKESGSEDSESLPSESESEDVNYPADSDESLSGEPFMRSRPSQWIHVDPLVDELLVLKDGVTIKTYRNPEGGQRYVHLLPLIGDLVAIHKVVGFCSHSANQFCSWCKCEANNLPLLKTGTHRIGMEVIEAAQAWKGEKSVSSQEQIHKKTGVRWSELNRIPYRIPNMHIALGVMHNWLEGVLCEHFCHQWGFQEDAQEKKKRRLESRTHKGKRVRLENNMASDDGDSTAKIEGFSEMSSDDVQL</sequence>
<protein>
    <submittedName>
        <fullName evidence="2">Uncharacterized protein</fullName>
    </submittedName>
</protein>
<organism evidence="2 3">
    <name type="scientific">Austropuccinia psidii MF-1</name>
    <dbReference type="NCBI Taxonomy" id="1389203"/>
    <lineage>
        <taxon>Eukaryota</taxon>
        <taxon>Fungi</taxon>
        <taxon>Dikarya</taxon>
        <taxon>Basidiomycota</taxon>
        <taxon>Pucciniomycotina</taxon>
        <taxon>Pucciniomycetes</taxon>
        <taxon>Pucciniales</taxon>
        <taxon>Sphaerophragmiaceae</taxon>
        <taxon>Austropuccinia</taxon>
    </lineage>
</organism>
<evidence type="ECO:0000256" key="1">
    <source>
        <dbReference type="SAM" id="MobiDB-lite"/>
    </source>
</evidence>
<feature type="region of interest" description="Disordered" evidence="1">
    <location>
        <begin position="76"/>
        <end position="117"/>
    </location>
</feature>
<dbReference type="OrthoDB" id="3039677at2759"/>
<dbReference type="Proteomes" id="UP000765509">
    <property type="component" value="Unassembled WGS sequence"/>
</dbReference>
<feature type="compositionally biased region" description="Acidic residues" evidence="1">
    <location>
        <begin position="88"/>
        <end position="113"/>
    </location>
</feature>
<feature type="compositionally biased region" description="Basic residues" evidence="1">
    <location>
        <begin position="283"/>
        <end position="295"/>
    </location>
</feature>
<accession>A0A9Q3K1K6</accession>
<comment type="caution">
    <text evidence="2">The sequence shown here is derived from an EMBL/GenBank/DDBJ whole genome shotgun (WGS) entry which is preliminary data.</text>
</comment>
<evidence type="ECO:0000313" key="3">
    <source>
        <dbReference type="Proteomes" id="UP000765509"/>
    </source>
</evidence>
<name>A0A9Q3K1K6_9BASI</name>
<evidence type="ECO:0000313" key="2">
    <source>
        <dbReference type="EMBL" id="MBW0571300.1"/>
    </source>
</evidence>